<dbReference type="Proteomes" id="UP001057719">
    <property type="component" value="Segment"/>
</dbReference>
<evidence type="ECO:0000313" key="2">
    <source>
        <dbReference type="Proteomes" id="UP001057719"/>
    </source>
</evidence>
<protein>
    <submittedName>
        <fullName evidence="1">Uncharacterized protein</fullName>
    </submittedName>
</protein>
<evidence type="ECO:0000313" key="1">
    <source>
        <dbReference type="EMBL" id="UVD33030.1"/>
    </source>
</evidence>
<reference evidence="1 2" key="1">
    <citation type="submission" date="2022-07" db="EMBL/GenBank/DDBJ databases">
        <authorList>
            <person name="Qu Q."/>
            <person name="He P."/>
            <person name="Luan G."/>
        </authorList>
    </citation>
    <scope>NUCLEOTIDE SEQUENCE [LARGE SCALE GENOMIC DNA]</scope>
</reference>
<keyword evidence="2" id="KW-1185">Reference proteome</keyword>
<accession>A0A976SPL9</accession>
<name>A0A976SPL9_9CAUD</name>
<organism evidence="1 2">
    <name type="scientific">Acinetobacter phage vB_Ab4_Hep4</name>
    <dbReference type="NCBI Taxonomy" id="2970326"/>
    <lineage>
        <taxon>Viruses</taxon>
        <taxon>Duplodnaviria</taxon>
        <taxon>Heunggongvirae</taxon>
        <taxon>Uroviricota</taxon>
        <taxon>Caudoviricetes</taxon>
        <taxon>Autographivirales</taxon>
        <taxon>Autoscriptoviridae</taxon>
        <taxon>Beijerinckvirinae</taxon>
        <taxon>Friunavirus</taxon>
        <taxon>Friunavirus Hep4</taxon>
    </lineage>
</organism>
<dbReference type="EMBL" id="OP019135">
    <property type="protein sequence ID" value="UVD33030.1"/>
    <property type="molecule type" value="Genomic_DNA"/>
</dbReference>
<sequence>MAYINADITKSISDEITCITQENINKAIGNGWSLRSFLFKVFYVVQDHRGESFFGDGIGTKGTFILDVKDEHIFTMMKTILKLKGFSYERIS</sequence>
<proteinExistence type="predicted"/>